<evidence type="ECO:0000256" key="4">
    <source>
        <dbReference type="ARBA" id="ARBA00022840"/>
    </source>
</evidence>
<keyword evidence="2" id="KW-0813">Transport</keyword>
<evidence type="ECO:0000256" key="1">
    <source>
        <dbReference type="ARBA" id="ARBA00005417"/>
    </source>
</evidence>
<dbReference type="CDD" id="cd03268">
    <property type="entry name" value="ABC_BcrA_bacitracin_resist"/>
    <property type="match status" value="1"/>
</dbReference>
<proteinExistence type="inferred from homology"/>
<evidence type="ECO:0000313" key="10">
    <source>
        <dbReference type="Proteomes" id="UP000285209"/>
    </source>
</evidence>
<dbReference type="InterPro" id="IPR027417">
    <property type="entry name" value="P-loop_NTPase"/>
</dbReference>
<dbReference type="EMBL" id="QSFB01000003">
    <property type="protein sequence ID" value="RHA15473.1"/>
    <property type="molecule type" value="Genomic_DNA"/>
</dbReference>
<dbReference type="AlphaFoldDB" id="A0A395ZJ12"/>
<dbReference type="SMART" id="SM00382">
    <property type="entry name" value="AAA"/>
    <property type="match status" value="1"/>
</dbReference>
<evidence type="ECO:0000313" key="9">
    <source>
        <dbReference type="Proteomes" id="UP000260970"/>
    </source>
</evidence>
<dbReference type="PROSITE" id="PS50893">
    <property type="entry name" value="ABC_TRANSPORTER_2"/>
    <property type="match status" value="1"/>
</dbReference>
<dbReference type="PROSITE" id="PS00211">
    <property type="entry name" value="ABC_TRANSPORTER_1"/>
    <property type="match status" value="1"/>
</dbReference>
<dbReference type="Gene3D" id="3.40.50.300">
    <property type="entry name" value="P-loop containing nucleotide triphosphate hydrolases"/>
    <property type="match status" value="1"/>
</dbReference>
<comment type="caution">
    <text evidence="8">The sequence shown here is derived from an EMBL/GenBank/DDBJ whole genome shotgun (WGS) entry which is preliminary data.</text>
</comment>
<dbReference type="InterPro" id="IPR003593">
    <property type="entry name" value="AAA+_ATPase"/>
</dbReference>
<evidence type="ECO:0000313" key="6">
    <source>
        <dbReference type="EMBL" id="RGN23001.1"/>
    </source>
</evidence>
<keyword evidence="4 8" id="KW-0067">ATP-binding</keyword>
<dbReference type="Proteomes" id="UP000260970">
    <property type="component" value="Unassembled WGS sequence"/>
</dbReference>
<evidence type="ECO:0000259" key="5">
    <source>
        <dbReference type="PROSITE" id="PS50893"/>
    </source>
</evidence>
<dbReference type="PANTHER" id="PTHR43335:SF8">
    <property type="entry name" value="ABC TRANSPORTER, ATP-BINDING PROTEIN"/>
    <property type="match status" value="1"/>
</dbReference>
<dbReference type="GO" id="GO:0005524">
    <property type="term" value="F:ATP binding"/>
    <property type="evidence" value="ECO:0007669"/>
    <property type="project" value="UniProtKB-KW"/>
</dbReference>
<dbReference type="GO" id="GO:0016887">
    <property type="term" value="F:ATP hydrolysis activity"/>
    <property type="evidence" value="ECO:0007669"/>
    <property type="project" value="InterPro"/>
</dbReference>
<dbReference type="PANTHER" id="PTHR43335">
    <property type="entry name" value="ABC TRANSPORTER, ATP-BINDING PROTEIN"/>
    <property type="match status" value="1"/>
</dbReference>
<dbReference type="Pfam" id="PF00005">
    <property type="entry name" value="ABC_tran"/>
    <property type="match status" value="1"/>
</dbReference>
<gene>
    <name evidence="8" type="ORF">DW948_03370</name>
    <name evidence="7" type="ORF">DXA03_14365</name>
    <name evidence="6" type="ORF">DXB72_08215</name>
</gene>
<dbReference type="InterPro" id="IPR003439">
    <property type="entry name" value="ABC_transporter-like_ATP-bd"/>
</dbReference>
<comment type="similarity">
    <text evidence="1">Belongs to the ABC transporter superfamily.</text>
</comment>
<keyword evidence="3" id="KW-0547">Nucleotide-binding</keyword>
<evidence type="ECO:0000313" key="11">
    <source>
        <dbReference type="Proteomes" id="UP000286341"/>
    </source>
</evidence>
<protein>
    <submittedName>
        <fullName evidence="8">ABC transporter ATP-binding protein</fullName>
    </submittedName>
</protein>
<dbReference type="SUPFAM" id="SSF52540">
    <property type="entry name" value="P-loop containing nucleoside triphosphate hydrolases"/>
    <property type="match status" value="1"/>
</dbReference>
<name>A0A395ZJ12_9FIRM</name>
<reference evidence="9 10" key="1">
    <citation type="submission" date="2018-08" db="EMBL/GenBank/DDBJ databases">
        <title>A genome reference for cultivated species of the human gut microbiota.</title>
        <authorList>
            <person name="Zou Y."/>
            <person name="Xue W."/>
            <person name="Luo G."/>
        </authorList>
    </citation>
    <scope>NUCLEOTIDE SEQUENCE [LARGE SCALE GENOMIC DNA]</scope>
    <source>
        <strain evidence="8 11">AM44-1AT</strain>
        <strain evidence="7 10">AM54-25XD</strain>
        <strain evidence="6 9">OM05-6AA</strain>
    </source>
</reference>
<evidence type="ECO:0000313" key="7">
    <source>
        <dbReference type="EMBL" id="RGZ14462.1"/>
    </source>
</evidence>
<evidence type="ECO:0000256" key="3">
    <source>
        <dbReference type="ARBA" id="ARBA00022741"/>
    </source>
</evidence>
<dbReference type="InterPro" id="IPR017871">
    <property type="entry name" value="ABC_transporter-like_CS"/>
</dbReference>
<sequence>MIKGLLRNKRKGDLIVSEILLQTKALTKQYGHQKAVDNVDIHIKKGAIYGFIGRNGAGKTTCMRMIGGLAKPTSGEISMFGYSGKDLSKVRSRVGCLIEAPGVYPNMTAKENIEMKCRLFGISKKGYAEGILDKVGLLNVGKKKTKNFSLGMKQRLGIGMALVGEPDLLVLDEPINGLDPQGIAEVRDTIQNLCAQQDMTVFISSHILEELSKLATDYGIINNGALLQEITREELLSKCSEKITLTVDNPNKAVPVLDKMGFVHYMIVDKNHIDVYERLNDSAALNTALVTAGVSVAQLAVTGMELETYFLSITGGATNV</sequence>
<feature type="domain" description="ABC transporter" evidence="5">
    <location>
        <begin position="21"/>
        <end position="248"/>
    </location>
</feature>
<dbReference type="Proteomes" id="UP000286341">
    <property type="component" value="Unassembled WGS sequence"/>
</dbReference>
<evidence type="ECO:0000313" key="8">
    <source>
        <dbReference type="EMBL" id="RHA15473.1"/>
    </source>
</evidence>
<accession>A0A395ZJ12</accession>
<evidence type="ECO:0000256" key="2">
    <source>
        <dbReference type="ARBA" id="ARBA00022448"/>
    </source>
</evidence>
<organism evidence="8 11">
    <name type="scientific">Agathobacter rectalis</name>
    <dbReference type="NCBI Taxonomy" id="39491"/>
    <lineage>
        <taxon>Bacteria</taxon>
        <taxon>Bacillati</taxon>
        <taxon>Bacillota</taxon>
        <taxon>Clostridia</taxon>
        <taxon>Lachnospirales</taxon>
        <taxon>Lachnospiraceae</taxon>
        <taxon>Agathobacter</taxon>
    </lineage>
</organism>
<dbReference type="EMBL" id="QSUG01000007">
    <property type="protein sequence ID" value="RGN23001.1"/>
    <property type="molecule type" value="Genomic_DNA"/>
</dbReference>
<dbReference type="Proteomes" id="UP000285209">
    <property type="component" value="Unassembled WGS sequence"/>
</dbReference>
<dbReference type="EMBL" id="QSDV01000046">
    <property type="protein sequence ID" value="RGZ14462.1"/>
    <property type="molecule type" value="Genomic_DNA"/>
</dbReference>